<comment type="caution">
    <text evidence="3">The sequence shown here is derived from an EMBL/GenBank/DDBJ whole genome shotgun (WGS) entry which is preliminary data.</text>
</comment>
<keyword evidence="4" id="KW-1185">Reference proteome</keyword>
<feature type="compositionally biased region" description="Acidic residues" evidence="1">
    <location>
        <begin position="489"/>
        <end position="500"/>
    </location>
</feature>
<feature type="compositionally biased region" description="Acidic residues" evidence="1">
    <location>
        <begin position="451"/>
        <end position="466"/>
    </location>
</feature>
<gene>
    <name evidence="3" type="ORF">A3K89_20465</name>
</gene>
<dbReference type="Proteomes" id="UP000077519">
    <property type="component" value="Unassembled WGS sequence"/>
</dbReference>
<feature type="transmembrane region" description="Helical" evidence="2">
    <location>
        <begin position="228"/>
        <end position="250"/>
    </location>
</feature>
<name>A0A177YI76_9NOCA</name>
<dbReference type="Pfam" id="PF19877">
    <property type="entry name" value="DUF6350"/>
    <property type="match status" value="1"/>
</dbReference>
<feature type="transmembrane region" description="Helical" evidence="2">
    <location>
        <begin position="328"/>
        <end position="351"/>
    </location>
</feature>
<feature type="transmembrane region" description="Helical" evidence="2">
    <location>
        <begin position="201"/>
        <end position="221"/>
    </location>
</feature>
<feature type="transmembrane region" description="Helical" evidence="2">
    <location>
        <begin position="124"/>
        <end position="144"/>
    </location>
</feature>
<feature type="transmembrane region" description="Helical" evidence="2">
    <location>
        <begin position="156"/>
        <end position="181"/>
    </location>
</feature>
<feature type="region of interest" description="Disordered" evidence="1">
    <location>
        <begin position="1"/>
        <end position="23"/>
    </location>
</feature>
<organism evidence="3 4">
    <name type="scientific">Rhodococcoides kyotonense</name>
    <dbReference type="NCBI Taxonomy" id="398843"/>
    <lineage>
        <taxon>Bacteria</taxon>
        <taxon>Bacillati</taxon>
        <taxon>Actinomycetota</taxon>
        <taxon>Actinomycetes</taxon>
        <taxon>Mycobacteriales</taxon>
        <taxon>Nocardiaceae</taxon>
        <taxon>Rhodococcoides</taxon>
    </lineage>
</organism>
<dbReference type="AlphaFoldDB" id="A0A177YI76"/>
<protein>
    <submittedName>
        <fullName evidence="3">Uncharacterized protein</fullName>
    </submittedName>
</protein>
<dbReference type="InterPro" id="IPR045931">
    <property type="entry name" value="DUF6350"/>
</dbReference>
<evidence type="ECO:0000313" key="3">
    <source>
        <dbReference type="EMBL" id="OAK55237.1"/>
    </source>
</evidence>
<sequence length="510" mass="52117">MSALLNDEKRRAPRTPRAPKRAPLLTPDESRLLVRIGFRKPGVLIAVIAAVVLITLVSANSELTGTFGAIAGMWFAVHQVPMTIGGTALGVLPLLPTLVLMTTVARGVAAAVGESTSRRTLSMIGGAAVLGPVSVTAVALAVAADASRTIGLSSPNALLAFVWVAAVHGIAAGIGIAMGTWHLDVTGALPEWVRSTLRPMLRAAMVLVAGAAGIVLASMLASWSTTEMLLTAGNGFVGVLGLTVLSILYLPNVVLGALAVAVGSEAQVGDVVVSFFATTGGPVPPLPVLSVLPEGPAQSIWFLMLVVPLTAGILLGRDCAHRTVDLHYALSSVWLGSAVVGVATLLLGVAAGGSLGTFGTVQVTVWSLGLLTFAWLAVVGSVSAAITAWRGGSKQPAVDAEPEPARTDEPVAAIAAPVVHEERAVDAEVVAEADAVPSKDTALSKDAASSQDEENVVEAEVVEAEVFEERAAEETPEQASEDPVAADPEVVEAETTEDVDAPSSSDVPEK</sequence>
<feature type="region of interest" description="Disordered" evidence="1">
    <location>
        <begin position="437"/>
        <end position="510"/>
    </location>
</feature>
<keyword evidence="2" id="KW-0472">Membrane</keyword>
<dbReference type="RefSeq" id="WP_068423865.1">
    <property type="nucleotide sequence ID" value="NZ_LVHI01000011.1"/>
</dbReference>
<keyword evidence="2" id="KW-1133">Transmembrane helix</keyword>
<feature type="transmembrane region" description="Helical" evidence="2">
    <location>
        <begin position="41"/>
        <end position="59"/>
    </location>
</feature>
<feature type="transmembrane region" description="Helical" evidence="2">
    <location>
        <begin position="363"/>
        <end position="386"/>
    </location>
</feature>
<evidence type="ECO:0000256" key="1">
    <source>
        <dbReference type="SAM" id="MobiDB-lite"/>
    </source>
</evidence>
<evidence type="ECO:0000313" key="4">
    <source>
        <dbReference type="Proteomes" id="UP000077519"/>
    </source>
</evidence>
<proteinExistence type="predicted"/>
<reference evidence="3 4" key="1">
    <citation type="submission" date="2016-03" db="EMBL/GenBank/DDBJ databases">
        <title>Genome sequence of Rhodococcus kyotonensis KB10.</title>
        <authorList>
            <person name="Jeong H."/>
            <person name="Hong C.E."/>
            <person name="Jo S.H."/>
            <person name="Park J.M."/>
        </authorList>
    </citation>
    <scope>NUCLEOTIDE SEQUENCE [LARGE SCALE GENOMIC DNA]</scope>
    <source>
        <strain evidence="3 4">KB10</strain>
    </source>
</reference>
<feature type="compositionally biased region" description="Basic residues" evidence="1">
    <location>
        <begin position="11"/>
        <end position="20"/>
    </location>
</feature>
<dbReference type="EMBL" id="LVHI01000011">
    <property type="protein sequence ID" value="OAK55237.1"/>
    <property type="molecule type" value="Genomic_DNA"/>
</dbReference>
<accession>A0A177YI76</accession>
<feature type="compositionally biased region" description="Basic and acidic residues" evidence="1">
    <location>
        <begin position="1"/>
        <end position="10"/>
    </location>
</feature>
<keyword evidence="2" id="KW-0812">Transmembrane</keyword>
<feature type="transmembrane region" description="Helical" evidence="2">
    <location>
        <begin position="299"/>
        <end position="316"/>
    </location>
</feature>
<evidence type="ECO:0000256" key="2">
    <source>
        <dbReference type="SAM" id="Phobius"/>
    </source>
</evidence>